<dbReference type="EMBL" id="PDEA01000001">
    <property type="protein sequence ID" value="PEH89463.1"/>
    <property type="molecule type" value="Genomic_DNA"/>
</dbReference>
<name>A0A2A7UW25_COMTR</name>
<evidence type="ECO:0000313" key="1">
    <source>
        <dbReference type="EMBL" id="PEH89463.1"/>
    </source>
</evidence>
<accession>A0A2A7UW25</accession>
<organism evidence="1 2">
    <name type="scientific">Comamonas terrigena</name>
    <dbReference type="NCBI Taxonomy" id="32013"/>
    <lineage>
        <taxon>Bacteria</taxon>
        <taxon>Pseudomonadati</taxon>
        <taxon>Pseudomonadota</taxon>
        <taxon>Betaproteobacteria</taxon>
        <taxon>Burkholderiales</taxon>
        <taxon>Comamonadaceae</taxon>
        <taxon>Comamonas</taxon>
    </lineage>
</organism>
<dbReference type="RefSeq" id="WP_066531938.1">
    <property type="nucleotide sequence ID" value="NZ_PDEA01000001.1"/>
</dbReference>
<comment type="caution">
    <text evidence="1">The sequence shown here is derived from an EMBL/GenBank/DDBJ whole genome shotgun (WGS) entry which is preliminary data.</text>
</comment>
<evidence type="ECO:0000313" key="2">
    <source>
        <dbReference type="Proteomes" id="UP000220246"/>
    </source>
</evidence>
<dbReference type="AlphaFoldDB" id="A0A2A7UW25"/>
<dbReference type="Proteomes" id="UP000220246">
    <property type="component" value="Unassembled WGS sequence"/>
</dbReference>
<dbReference type="GeneID" id="80801613"/>
<protein>
    <submittedName>
        <fullName evidence="1">Uncharacterized protein</fullName>
    </submittedName>
</protein>
<proteinExistence type="predicted"/>
<keyword evidence="2" id="KW-1185">Reference proteome</keyword>
<reference evidence="2" key="1">
    <citation type="submission" date="2017-09" db="EMBL/GenBank/DDBJ databases">
        <title>FDA dAtabase for Regulatory Grade micrObial Sequences (FDA-ARGOS): Supporting development and validation of Infectious Disease Dx tests.</title>
        <authorList>
            <person name="Minogue T."/>
            <person name="Wolcott M."/>
            <person name="Wasieloski L."/>
            <person name="Aguilar W."/>
            <person name="Moore D."/>
            <person name="Tallon L."/>
            <person name="Sadzewicz L."/>
            <person name="Ott S."/>
            <person name="Zhao X."/>
            <person name="Nagaraj S."/>
            <person name="Vavikolanu K."/>
            <person name="Aluvathingal J."/>
            <person name="Nadendla S."/>
            <person name="Sichtig H."/>
        </authorList>
    </citation>
    <scope>NUCLEOTIDE SEQUENCE [LARGE SCALE GENOMIC DNA]</scope>
    <source>
        <strain evidence="2">FDAARGOS_394</strain>
    </source>
</reference>
<sequence>MRHSYEFLLQALFARIAHLPRCSTLQGAYECLQTSWLQVNQEHESSRRMLHHVVTRSLCAEDGWQNLDGDPCRKESDHQPGVWVNLHRNGSIVFERVLPEGGSTILFAHPGTGVRMPKGPIVLSGTHSAW</sequence>
<gene>
    <name evidence="1" type="ORF">CRM82_13395</name>
</gene>